<dbReference type="Proteomes" id="UP000216991">
    <property type="component" value="Unassembled WGS sequence"/>
</dbReference>
<feature type="transmembrane region" description="Helical" evidence="1">
    <location>
        <begin position="7"/>
        <end position="27"/>
    </location>
</feature>
<accession>A0A255Y9Y3</accession>
<name>A0A255Y9Y3_9SPHN</name>
<feature type="transmembrane region" description="Helical" evidence="1">
    <location>
        <begin position="39"/>
        <end position="56"/>
    </location>
</feature>
<reference evidence="2 3" key="1">
    <citation type="submission" date="2017-07" db="EMBL/GenBank/DDBJ databases">
        <title>Sandarakinorhabdus cyanobacteriorum sp. nov., a novel bacterium isolated from cyanobacterial aggregates in a eutrophic lake.</title>
        <authorList>
            <person name="Cai H."/>
        </authorList>
    </citation>
    <scope>NUCLEOTIDE SEQUENCE [LARGE SCALE GENOMIC DNA]</scope>
    <source>
        <strain evidence="2 3">TH057</strain>
    </source>
</reference>
<proteinExistence type="predicted"/>
<comment type="caution">
    <text evidence="2">The sequence shown here is derived from an EMBL/GenBank/DDBJ whole genome shotgun (WGS) entry which is preliminary data.</text>
</comment>
<organism evidence="2 3">
    <name type="scientific">Sandarakinorhabdus cyanobacteriorum</name>
    <dbReference type="NCBI Taxonomy" id="1981098"/>
    <lineage>
        <taxon>Bacteria</taxon>
        <taxon>Pseudomonadati</taxon>
        <taxon>Pseudomonadota</taxon>
        <taxon>Alphaproteobacteria</taxon>
        <taxon>Sphingomonadales</taxon>
        <taxon>Sphingosinicellaceae</taxon>
        <taxon>Sandarakinorhabdus</taxon>
    </lineage>
</organism>
<evidence type="ECO:0000256" key="1">
    <source>
        <dbReference type="SAM" id="Phobius"/>
    </source>
</evidence>
<dbReference type="InterPro" id="IPR021836">
    <property type="entry name" value="DUF3429"/>
</dbReference>
<evidence type="ECO:0000313" key="3">
    <source>
        <dbReference type="Proteomes" id="UP000216991"/>
    </source>
</evidence>
<evidence type="ECO:0008006" key="4">
    <source>
        <dbReference type="Google" id="ProtNLM"/>
    </source>
</evidence>
<feature type="transmembrane region" description="Helical" evidence="1">
    <location>
        <begin position="68"/>
        <end position="86"/>
    </location>
</feature>
<keyword evidence="1" id="KW-0812">Transmembrane</keyword>
<feature type="transmembrane region" description="Helical" evidence="1">
    <location>
        <begin position="122"/>
        <end position="140"/>
    </location>
</feature>
<sequence>MTIPRVVLLYGLAGLIPFFAAPLGTMLAPDFRWQFNEALLWWSAIILSFLGGARWGAAVQADAPSPRLIGLAMLPSIAGWLILVLVPANMRVIQFSALATALLLHLLWDLAARAMPCWYGRLRMVLTAGAMTALAWQALLQG</sequence>
<keyword evidence="1" id="KW-1133">Transmembrane helix</keyword>
<dbReference type="PANTHER" id="PTHR15887">
    <property type="entry name" value="TRANSMEMBRANE PROTEIN 69"/>
    <property type="match status" value="1"/>
</dbReference>
<keyword evidence="3" id="KW-1185">Reference proteome</keyword>
<dbReference type="PANTHER" id="PTHR15887:SF1">
    <property type="entry name" value="TRANSMEMBRANE PROTEIN 69"/>
    <property type="match status" value="1"/>
</dbReference>
<dbReference type="Pfam" id="PF11911">
    <property type="entry name" value="DUF3429"/>
    <property type="match status" value="1"/>
</dbReference>
<dbReference type="OrthoDB" id="5297436at2"/>
<dbReference type="EMBL" id="NOXT01000120">
    <property type="protein sequence ID" value="OYQ26036.1"/>
    <property type="molecule type" value="Genomic_DNA"/>
</dbReference>
<feature type="transmembrane region" description="Helical" evidence="1">
    <location>
        <begin position="92"/>
        <end position="110"/>
    </location>
</feature>
<dbReference type="AlphaFoldDB" id="A0A255Y9Y3"/>
<protein>
    <recommendedName>
        <fullName evidence="4">DUF3429 domain-containing protein</fullName>
    </recommendedName>
</protein>
<dbReference type="RefSeq" id="WP_094474535.1">
    <property type="nucleotide sequence ID" value="NZ_NOXT01000120.1"/>
</dbReference>
<evidence type="ECO:0000313" key="2">
    <source>
        <dbReference type="EMBL" id="OYQ26036.1"/>
    </source>
</evidence>
<keyword evidence="1" id="KW-0472">Membrane</keyword>
<gene>
    <name evidence="2" type="ORF">CHU93_12625</name>
</gene>